<organism evidence="2">
    <name type="scientific">Utricularia reniformis</name>
    <dbReference type="NCBI Taxonomy" id="192314"/>
    <lineage>
        <taxon>Eukaryota</taxon>
        <taxon>Viridiplantae</taxon>
        <taxon>Streptophyta</taxon>
        <taxon>Embryophyta</taxon>
        <taxon>Tracheophyta</taxon>
        <taxon>Spermatophyta</taxon>
        <taxon>Magnoliopsida</taxon>
        <taxon>eudicotyledons</taxon>
        <taxon>Gunneridae</taxon>
        <taxon>Pentapetalae</taxon>
        <taxon>asterids</taxon>
        <taxon>lamiids</taxon>
        <taxon>Lamiales</taxon>
        <taxon>Lentibulariaceae</taxon>
        <taxon>Utricularia</taxon>
    </lineage>
</organism>
<geneLocation type="mitochondrion" evidence="2"/>
<evidence type="ECO:0000313" key="2">
    <source>
        <dbReference type="EMBL" id="ART31420.1"/>
    </source>
</evidence>
<gene>
    <name evidence="2" type="ORF">AEK19_MT1206</name>
</gene>
<keyword evidence="2" id="KW-0496">Mitochondrion</keyword>
<dbReference type="AlphaFoldDB" id="A0A1Y0B1Z5"/>
<protein>
    <submittedName>
        <fullName evidence="2">Uncharacterized protein</fullName>
    </submittedName>
</protein>
<feature type="region of interest" description="Disordered" evidence="1">
    <location>
        <begin position="1"/>
        <end position="46"/>
    </location>
</feature>
<dbReference type="EMBL" id="KY774314">
    <property type="protein sequence ID" value="ART31420.1"/>
    <property type="molecule type" value="Genomic_DNA"/>
</dbReference>
<sequence>MKELPRGQLSSLKEYSPSTLTYTTPGATSERKSYKEQEQEQQEDSFTRAFYGQPFALFHPL</sequence>
<evidence type="ECO:0000256" key="1">
    <source>
        <dbReference type="SAM" id="MobiDB-lite"/>
    </source>
</evidence>
<reference evidence="2" key="1">
    <citation type="submission" date="2017-03" db="EMBL/GenBank/DDBJ databases">
        <title>The mitochondrial genome of the carnivorous plant Utricularia reniformis (Lentibulariaceae): structure, comparative analysis and evolutionary landmarks.</title>
        <authorList>
            <person name="Silva S.R."/>
            <person name="Alvarenga D.O."/>
            <person name="Michael T.P."/>
            <person name="Miranda V.F.O."/>
            <person name="Varani A.M."/>
        </authorList>
    </citation>
    <scope>NUCLEOTIDE SEQUENCE</scope>
</reference>
<proteinExistence type="predicted"/>
<name>A0A1Y0B1Z5_9LAMI</name>
<feature type="compositionally biased region" description="Basic and acidic residues" evidence="1">
    <location>
        <begin position="29"/>
        <end position="38"/>
    </location>
</feature>
<feature type="compositionally biased region" description="Polar residues" evidence="1">
    <location>
        <begin position="8"/>
        <end position="27"/>
    </location>
</feature>
<accession>A0A1Y0B1Z5</accession>